<evidence type="ECO:0000313" key="2">
    <source>
        <dbReference type="EMBL" id="MDV2478379.1"/>
    </source>
</evidence>
<dbReference type="EMBL" id="WBMO01000005">
    <property type="protein sequence ID" value="MDV2478379.1"/>
    <property type="molecule type" value="Genomic_DNA"/>
</dbReference>
<protein>
    <submittedName>
        <fullName evidence="2">Dienelactone hydrolase</fullName>
    </submittedName>
</protein>
<evidence type="ECO:0000259" key="1">
    <source>
        <dbReference type="Pfam" id="PF01738"/>
    </source>
</evidence>
<dbReference type="GO" id="GO:0016787">
    <property type="term" value="F:hydrolase activity"/>
    <property type="evidence" value="ECO:0007669"/>
    <property type="project" value="UniProtKB-KW"/>
</dbReference>
<dbReference type="PANTHER" id="PTHR46623:SF6">
    <property type="entry name" value="ALPHA_BETA-HYDROLASES SUPERFAMILY PROTEIN"/>
    <property type="match status" value="1"/>
</dbReference>
<dbReference type="InterPro" id="IPR051049">
    <property type="entry name" value="Dienelactone_hydrolase-like"/>
</dbReference>
<name>A0ABU3WWK2_9NOCA</name>
<feature type="domain" description="Dienelactone hydrolase" evidence="1">
    <location>
        <begin position="16"/>
        <end position="230"/>
    </location>
</feature>
<evidence type="ECO:0000313" key="3">
    <source>
        <dbReference type="Proteomes" id="UP001275440"/>
    </source>
</evidence>
<organism evidence="2 3">
    <name type="scientific">Rhodococcus zopfii</name>
    <dbReference type="NCBI Taxonomy" id="43772"/>
    <lineage>
        <taxon>Bacteria</taxon>
        <taxon>Bacillati</taxon>
        <taxon>Actinomycetota</taxon>
        <taxon>Actinomycetes</taxon>
        <taxon>Mycobacteriales</taxon>
        <taxon>Nocardiaceae</taxon>
        <taxon>Rhodococcus</taxon>
    </lineage>
</organism>
<keyword evidence="2" id="KW-0378">Hydrolase</keyword>
<dbReference type="InterPro" id="IPR002925">
    <property type="entry name" value="Dienelactn_hydro"/>
</dbReference>
<gene>
    <name evidence="2" type="ORF">F8M49_28560</name>
</gene>
<accession>A0ABU3WWK2</accession>
<dbReference type="SUPFAM" id="SSF53474">
    <property type="entry name" value="alpha/beta-Hydrolases"/>
    <property type="match status" value="1"/>
</dbReference>
<keyword evidence="3" id="KW-1185">Reference proteome</keyword>
<reference evidence="2 3" key="1">
    <citation type="submission" date="2019-10" db="EMBL/GenBank/DDBJ databases">
        <title>Draft Genome Assembly of Rhodococcus zopfii DSM44189.</title>
        <authorList>
            <person name="Sutton J.M."/>
            <person name="Akob D.M."/>
            <person name="Bushman T.J."/>
        </authorList>
    </citation>
    <scope>NUCLEOTIDE SEQUENCE [LARGE SCALE GENOMIC DNA]</scope>
    <source>
        <strain evidence="2 3">DSM 44189</strain>
    </source>
</reference>
<sequence length="248" mass="26385">MNDIEAERITVGGLSAFFARPLGRSRGGMLLLPMITGIGAQVREYAEDIAGAGLTALVWDPFDGVSDDDAPRERLAELMNGLDDEACLAEMRTLLDHMFGELELEAVGVIGWCLGGRYALILGSRDDRLANVVAYHPSIHDRTPPNHTVDAVDSAARIAAPVMVLHAGADTVMSPATFGRLQSTLQNRESGATVVHRYPGAEHGFSTRARHTNPVNAAAYAVSWPQVLAFAAATVRAGDTRGGLRPSG</sequence>
<dbReference type="Pfam" id="PF01738">
    <property type="entry name" value="DLH"/>
    <property type="match status" value="1"/>
</dbReference>
<dbReference type="Gene3D" id="3.40.50.1820">
    <property type="entry name" value="alpha/beta hydrolase"/>
    <property type="match status" value="1"/>
</dbReference>
<dbReference type="InterPro" id="IPR029058">
    <property type="entry name" value="AB_hydrolase_fold"/>
</dbReference>
<proteinExistence type="predicted"/>
<comment type="caution">
    <text evidence="2">The sequence shown here is derived from an EMBL/GenBank/DDBJ whole genome shotgun (WGS) entry which is preliminary data.</text>
</comment>
<dbReference type="PANTHER" id="PTHR46623">
    <property type="entry name" value="CARBOXYMETHYLENEBUTENOLIDASE-RELATED"/>
    <property type="match status" value="1"/>
</dbReference>
<dbReference type="Proteomes" id="UP001275440">
    <property type="component" value="Unassembled WGS sequence"/>
</dbReference>